<dbReference type="SUPFAM" id="SSF57535">
    <property type="entry name" value="Complement control module/SCR domain"/>
    <property type="match status" value="1"/>
</dbReference>
<evidence type="ECO:0000256" key="1">
    <source>
        <dbReference type="ARBA" id="ARBA00004613"/>
    </source>
</evidence>
<keyword evidence="6" id="KW-0677">Repeat</keyword>
<dbReference type="PROSITE" id="PS00010">
    <property type="entry name" value="ASX_HYDROXYL"/>
    <property type="match status" value="1"/>
</dbReference>
<feature type="compositionally biased region" description="Low complexity" evidence="12">
    <location>
        <begin position="332"/>
        <end position="347"/>
    </location>
</feature>
<feature type="region of interest" description="Disordered" evidence="12">
    <location>
        <begin position="513"/>
        <end position="641"/>
    </location>
</feature>
<evidence type="ECO:0000256" key="10">
    <source>
        <dbReference type="PROSITE-ProRule" id="PRU00076"/>
    </source>
</evidence>
<evidence type="ECO:0000256" key="12">
    <source>
        <dbReference type="SAM" id="MobiDB-lite"/>
    </source>
</evidence>
<dbReference type="InterPro" id="IPR000742">
    <property type="entry name" value="EGF"/>
</dbReference>
<evidence type="ECO:0000256" key="2">
    <source>
        <dbReference type="ARBA" id="ARBA00022525"/>
    </source>
</evidence>
<reference evidence="16" key="4">
    <citation type="submission" date="2025-09" db="UniProtKB">
        <authorList>
            <consortium name="Ensembl"/>
        </authorList>
    </citation>
    <scope>IDENTIFICATION</scope>
    <source>
        <strain evidence="16">JP 163 A</strain>
    </source>
</reference>
<feature type="domain" description="EGF-like" evidence="13">
    <location>
        <begin position="1340"/>
        <end position="1376"/>
    </location>
</feature>
<keyword evidence="4 11" id="KW-0768">Sushi</keyword>
<dbReference type="PROSITE" id="PS00615">
    <property type="entry name" value="C_TYPE_LECTIN_1"/>
    <property type="match status" value="1"/>
</dbReference>
<dbReference type="InterPro" id="IPR016187">
    <property type="entry name" value="CTDL_fold"/>
</dbReference>
<dbReference type="InterPro" id="IPR050691">
    <property type="entry name" value="Hyaluronan_bind_Proteoglycan"/>
</dbReference>
<dbReference type="InParanoid" id="A0A3B5QC46"/>
<evidence type="ECO:0000256" key="4">
    <source>
        <dbReference type="ARBA" id="ARBA00022659"/>
    </source>
</evidence>
<dbReference type="InterPro" id="IPR018378">
    <property type="entry name" value="C-type_lectin_CS"/>
</dbReference>
<dbReference type="InterPro" id="IPR016186">
    <property type="entry name" value="C-type_lectin-like/link_sf"/>
</dbReference>
<feature type="disulfide bond" evidence="10">
    <location>
        <begin position="1366"/>
        <end position="1375"/>
    </location>
</feature>
<dbReference type="InterPro" id="IPR001304">
    <property type="entry name" value="C-type_lectin-like"/>
</dbReference>
<dbReference type="InterPro" id="IPR000152">
    <property type="entry name" value="EGF-type_Asp/Asn_hydroxyl_site"/>
</dbReference>
<protein>
    <recommendedName>
        <fullName evidence="18">Versican a</fullName>
    </recommendedName>
</protein>
<evidence type="ECO:0000256" key="7">
    <source>
        <dbReference type="ARBA" id="ARBA00022837"/>
    </source>
</evidence>
<dbReference type="GO" id="GO:0005615">
    <property type="term" value="C:extracellular space"/>
    <property type="evidence" value="ECO:0007669"/>
    <property type="project" value="TreeGrafter"/>
</dbReference>
<dbReference type="GO" id="GO:0072534">
    <property type="term" value="C:perineuronal net"/>
    <property type="evidence" value="ECO:0007669"/>
    <property type="project" value="TreeGrafter"/>
</dbReference>
<dbReference type="Pfam" id="PF00084">
    <property type="entry name" value="Sushi"/>
    <property type="match status" value="1"/>
</dbReference>
<dbReference type="PROSITE" id="PS50041">
    <property type="entry name" value="C_TYPE_LECTIN_2"/>
    <property type="match status" value="1"/>
</dbReference>
<dbReference type="Pfam" id="PF00008">
    <property type="entry name" value="EGF"/>
    <property type="match status" value="2"/>
</dbReference>
<dbReference type="SMART" id="SM00179">
    <property type="entry name" value="EGF_CA"/>
    <property type="match status" value="2"/>
</dbReference>
<feature type="compositionally biased region" description="Polar residues" evidence="12">
    <location>
        <begin position="578"/>
        <end position="605"/>
    </location>
</feature>
<dbReference type="Proteomes" id="UP000002852">
    <property type="component" value="Unassembled WGS sequence"/>
</dbReference>
<dbReference type="PROSITE" id="PS50923">
    <property type="entry name" value="SUSHI"/>
    <property type="match status" value="1"/>
</dbReference>
<comment type="caution">
    <text evidence="10">Lacks conserved residue(s) required for the propagation of feature annotation.</text>
</comment>
<feature type="compositionally biased region" description="Polar residues" evidence="12">
    <location>
        <begin position="23"/>
        <end position="32"/>
    </location>
</feature>
<dbReference type="SMART" id="SM00034">
    <property type="entry name" value="CLECT"/>
    <property type="match status" value="1"/>
</dbReference>
<feature type="disulfide bond" evidence="11">
    <location>
        <begin position="1538"/>
        <end position="1565"/>
    </location>
</feature>
<dbReference type="Gene3D" id="3.10.100.10">
    <property type="entry name" value="Mannose-Binding Protein A, subunit A"/>
    <property type="match status" value="1"/>
</dbReference>
<feature type="disulfide bond" evidence="11">
    <location>
        <begin position="1509"/>
        <end position="1552"/>
    </location>
</feature>
<dbReference type="GO" id="GO:0007417">
    <property type="term" value="P:central nervous system development"/>
    <property type="evidence" value="ECO:0007669"/>
    <property type="project" value="TreeGrafter"/>
</dbReference>
<feature type="domain" description="EGF-like" evidence="13">
    <location>
        <begin position="1302"/>
        <end position="1338"/>
    </location>
</feature>
<dbReference type="Ensembl" id="ENSXMAT00000022349.1">
    <property type="protein sequence ID" value="ENSXMAP00000028595.1"/>
    <property type="gene ID" value="ENSXMAG00000008743.2"/>
</dbReference>
<dbReference type="PANTHER" id="PTHR22804">
    <property type="entry name" value="AGGRECAN/VERSICAN PROTEOGLYCAN"/>
    <property type="match status" value="1"/>
</dbReference>
<keyword evidence="2" id="KW-0964">Secreted</keyword>
<feature type="region of interest" description="Disordered" evidence="12">
    <location>
        <begin position="465"/>
        <end position="501"/>
    </location>
</feature>
<feature type="compositionally biased region" description="Low complexity" evidence="12">
    <location>
        <begin position="488"/>
        <end position="501"/>
    </location>
</feature>
<evidence type="ECO:0000256" key="11">
    <source>
        <dbReference type="PROSITE-ProRule" id="PRU00302"/>
    </source>
</evidence>
<evidence type="ECO:0000256" key="6">
    <source>
        <dbReference type="ARBA" id="ARBA00022737"/>
    </source>
</evidence>
<keyword evidence="9" id="KW-0325">Glycoprotein</keyword>
<reference evidence="16" key="3">
    <citation type="submission" date="2025-08" db="UniProtKB">
        <authorList>
            <consortium name="Ensembl"/>
        </authorList>
    </citation>
    <scope>IDENTIFICATION</scope>
    <source>
        <strain evidence="16">JP 163 A</strain>
    </source>
</reference>
<feature type="compositionally biased region" description="Low complexity" evidence="12">
    <location>
        <begin position="465"/>
        <end position="476"/>
    </location>
</feature>
<feature type="compositionally biased region" description="Polar residues" evidence="12">
    <location>
        <begin position="45"/>
        <end position="67"/>
    </location>
</feature>
<keyword evidence="5" id="KW-0732">Signal</keyword>
<feature type="compositionally biased region" description="Basic and acidic residues" evidence="12">
    <location>
        <begin position="564"/>
        <end position="577"/>
    </location>
</feature>
<feature type="region of interest" description="Disordered" evidence="12">
    <location>
        <begin position="844"/>
        <end position="871"/>
    </location>
</feature>
<keyword evidence="17" id="KW-1185">Reference proteome</keyword>
<reference evidence="17" key="1">
    <citation type="submission" date="2012-01" db="EMBL/GenBank/DDBJ databases">
        <authorList>
            <person name="Walter R."/>
            <person name="Schartl M."/>
            <person name="Warren W."/>
        </authorList>
    </citation>
    <scope>NUCLEOTIDE SEQUENCE [LARGE SCALE GENOMIC DNA]</scope>
    <source>
        <strain evidence="17">JP 163 A</strain>
    </source>
</reference>
<dbReference type="Pfam" id="PF00059">
    <property type="entry name" value="Lectin_C"/>
    <property type="match status" value="1"/>
</dbReference>
<feature type="compositionally biased region" description="Low complexity" evidence="12">
    <location>
        <begin position="33"/>
        <end position="44"/>
    </location>
</feature>
<dbReference type="PROSITE" id="PS01186">
    <property type="entry name" value="EGF_2"/>
    <property type="match status" value="1"/>
</dbReference>
<dbReference type="InterPro" id="IPR001881">
    <property type="entry name" value="EGF-like_Ca-bd_dom"/>
</dbReference>
<feature type="domain" description="C-type lectin" evidence="14">
    <location>
        <begin position="1389"/>
        <end position="1503"/>
    </location>
</feature>
<dbReference type="GO" id="GO:0001501">
    <property type="term" value="P:skeletal system development"/>
    <property type="evidence" value="ECO:0007669"/>
    <property type="project" value="TreeGrafter"/>
</dbReference>
<dbReference type="GO" id="GO:0010001">
    <property type="term" value="P:glial cell differentiation"/>
    <property type="evidence" value="ECO:0007669"/>
    <property type="project" value="TreeGrafter"/>
</dbReference>
<reference evidence="17" key="2">
    <citation type="journal article" date="2013" name="Nat. Genet.">
        <title>The genome of the platyfish, Xiphophorus maculatus, provides insights into evolutionary adaptation and several complex traits.</title>
        <authorList>
            <person name="Schartl M."/>
            <person name="Walter R.B."/>
            <person name="Shen Y."/>
            <person name="Garcia T."/>
            <person name="Catchen J."/>
            <person name="Amores A."/>
            <person name="Braasch I."/>
            <person name="Chalopin D."/>
            <person name="Volff J.N."/>
            <person name="Lesch K.P."/>
            <person name="Bisazza A."/>
            <person name="Minx P."/>
            <person name="Hillier L."/>
            <person name="Wilson R.K."/>
            <person name="Fuerstenberg S."/>
            <person name="Boore J."/>
            <person name="Searle S."/>
            <person name="Postlethwait J.H."/>
            <person name="Warren W.C."/>
        </authorList>
    </citation>
    <scope>NUCLEOTIDE SEQUENCE [LARGE SCALE GENOMIC DNA]</scope>
    <source>
        <strain evidence="17">JP 163 A</strain>
    </source>
</reference>
<dbReference type="FunFam" id="3.10.100.10:FF:000003">
    <property type="entry name" value="Versican core protein"/>
    <property type="match status" value="1"/>
</dbReference>
<evidence type="ECO:0000259" key="14">
    <source>
        <dbReference type="PROSITE" id="PS50041"/>
    </source>
</evidence>
<feature type="compositionally biased region" description="Basic and acidic residues" evidence="12">
    <location>
        <begin position="1119"/>
        <end position="1133"/>
    </location>
</feature>
<evidence type="ECO:0000256" key="8">
    <source>
        <dbReference type="ARBA" id="ARBA00023157"/>
    </source>
</evidence>
<feature type="compositionally biased region" description="Polar residues" evidence="12">
    <location>
        <begin position="348"/>
        <end position="372"/>
    </location>
</feature>
<feature type="disulfide bond" evidence="10">
    <location>
        <begin position="1328"/>
        <end position="1337"/>
    </location>
</feature>
<feature type="compositionally biased region" description="Polar residues" evidence="12">
    <location>
        <begin position="613"/>
        <end position="636"/>
    </location>
</feature>
<dbReference type="PROSITE" id="PS01187">
    <property type="entry name" value="EGF_CA"/>
    <property type="match status" value="1"/>
</dbReference>
<feature type="compositionally biased region" description="Basic and acidic residues" evidence="12">
    <location>
        <begin position="515"/>
        <end position="524"/>
    </location>
</feature>
<dbReference type="SUPFAM" id="SSF56436">
    <property type="entry name" value="C-type lectin-like"/>
    <property type="match status" value="1"/>
</dbReference>
<dbReference type="CDD" id="cd03588">
    <property type="entry name" value="CLECT_CSPGs"/>
    <property type="match status" value="1"/>
</dbReference>
<keyword evidence="8 10" id="KW-1015">Disulfide bond</keyword>
<dbReference type="Gene3D" id="2.10.70.10">
    <property type="entry name" value="Complement Module, domain 1"/>
    <property type="match status" value="1"/>
</dbReference>
<feature type="compositionally biased region" description="Polar residues" evidence="12">
    <location>
        <begin position="547"/>
        <end position="559"/>
    </location>
</feature>
<feature type="domain" description="Sushi" evidence="15">
    <location>
        <begin position="1507"/>
        <end position="1567"/>
    </location>
</feature>
<dbReference type="GO" id="GO:0005509">
    <property type="term" value="F:calcium ion binding"/>
    <property type="evidence" value="ECO:0007669"/>
    <property type="project" value="InterPro"/>
</dbReference>
<evidence type="ECO:0000313" key="16">
    <source>
        <dbReference type="Ensembl" id="ENSXMAP00000028595.1"/>
    </source>
</evidence>
<name>A0A3B5QC46_XIPMA</name>
<feature type="compositionally biased region" description="Polar residues" evidence="12">
    <location>
        <begin position="525"/>
        <end position="534"/>
    </location>
</feature>
<dbReference type="InterPro" id="IPR018097">
    <property type="entry name" value="EGF_Ca-bd_CS"/>
</dbReference>
<dbReference type="InterPro" id="IPR035976">
    <property type="entry name" value="Sushi/SCR/CCP_sf"/>
</dbReference>
<feature type="compositionally biased region" description="Polar residues" evidence="12">
    <location>
        <begin position="387"/>
        <end position="420"/>
    </location>
</feature>
<sequence>SSAFNILSVSTSRKAETSDTSKTDVSSASALQSTEEPTSMSSETYQTLATLKLQETSAVPVESSKSPITREDRTSKPTSEMSSRDIASSTGSSLFSTEKTTNLLPKDDDSVQTGQTTTPSLSTVTGRTESSSAASPVDRDYTRGPTIDMYTPVSTVAGLSSSDIVNETTQSPEAMTIQVSTEPETSGEGSAAFADKSVVTIAIAFPTSAVSDGKPMSPSTLSPITPFVSSSTTLQDQYDELNTMFVLVESIPLISESSIQPDTASKLIVTDPESAGQTHSNVTDESVKTTAVYTTIGTKSASVSESYTSETSDVSKTAVTPAVLLRSTAKPTLESTETEQTFTTSHSQAKSETSFDTSSSAITDGRTTNPYTSGYPEEMSSKHMASPTGSSLISPETTTAEQIDSFSTEQRTLPSVSSLTEKPEKSVGATTEDMDGSGTVSTDLFTSSITVIGGSSSLYSIDTTTVTTSPESESASVRTEQGTSGENITKSTETPITKTTSGSSAFNILSVSTSRKAETSDTSKTDVSSASALQSTEEPTSMSSETYQTLATVKLQETSAVPEESSKSPITREDRTSKPTSEMSSRDIASSTGSSLFSTEKTTNLLPKDDDSVQTGQTTAPSLSTVTGRTESSSAASPVDRDYTRGQTIDMSTPVSTVAGLSSSDIVNETTQSPEAMTIQVSTEPETSGEGSAAFADKSVVTIAIAFPTSAVSDGKPMSPSTLSPITPFVSSSTTLQDQYDELNTMFVLVESIPLISESSIQPDTASKLIVTDPESAGQTHSNVTDESVKTTAVYTTIGTKSASVSESYTSETSDVSKTAVTPAVLLRSTAKPTLESTETEQTFITSHSQAKSETSFETSSSAITDRWNTNPYTSGYPGEMSSKHMASPTGSSLISPETTTAEQIDSFSTEQRTLPSVSSFEVTTRLSTNEPNFSFTSEEVISPESDYFNKVEYSAFEGSADIDDTMLEMQTEAQQPFVEISSLAISAASLSDAKHAELTTKSHNDYFVATDEAETDETESPSLTSLSGTQPAKKLFSSTLAPHMTNRETHFADPSIGNGSFDANPSESTFQAVSDATFGDMSDETETLVSIKTTFSEQISKKGVEHFSNTENPLSFEPIKHPDTRTKSPDKDGVAIEEEATQSSHKTEYVINDHTVNSSSSDTNIKYILSKSTPSPGIRYHSNKEQQVVIVMPSHDKTETGQTKQMPTMILHPSEPSSSASILFTEDTKDEDKLFSGVTYNLRQESSTSKVITKDNIFFNFDTISAVSSSPFYPTIRTEEVGVDSAITITQEMNLREEPEGMYSCKENICLNGGSCFKSGSIYSCSCSPGYTGHQCETDIDECQSNPCRNGGTCVDGLASFTCVCLPSYSGLYCEKDTEICDYGWHKFQGHCYKFFPQRKGWDSAERECRIQGAHLTSILSHEEQQFVNRLGQDYQWVGLNDKMFDNDFRWTDGSPVQYENWRPNQPDSFFSSGEDCVVMIWHEGGQWNDVPCNYHLTFTCKKGTVACSQPPVVENARTFGRKRERYEINTLVRYQCRNGFIQRHVPTIRCRGDGRWDTPKITCISRKYNYYSCK</sequence>
<feature type="compositionally biased region" description="Low complexity" evidence="12">
    <location>
        <begin position="535"/>
        <end position="546"/>
    </location>
</feature>
<dbReference type="GeneTree" id="ENSGT00940000156102"/>
<dbReference type="SMART" id="SM00032">
    <property type="entry name" value="CCP"/>
    <property type="match status" value="1"/>
</dbReference>
<evidence type="ECO:0000256" key="3">
    <source>
        <dbReference type="ARBA" id="ARBA00022536"/>
    </source>
</evidence>
<dbReference type="InterPro" id="IPR033987">
    <property type="entry name" value="CSPG_CTLD"/>
</dbReference>
<feature type="compositionally biased region" description="Polar residues" evidence="12">
    <location>
        <begin position="111"/>
        <end position="134"/>
    </location>
</feature>
<feature type="region of interest" description="Disordered" evidence="12">
    <location>
        <begin position="1107"/>
        <end position="1133"/>
    </location>
</feature>
<evidence type="ECO:0000313" key="17">
    <source>
        <dbReference type="Proteomes" id="UP000002852"/>
    </source>
</evidence>
<dbReference type="FunFam" id="2.10.25.10:FF:000012">
    <property type="entry name" value="Delta-like protein"/>
    <property type="match status" value="1"/>
</dbReference>
<dbReference type="CDD" id="cd00054">
    <property type="entry name" value="EGF_CA"/>
    <property type="match status" value="2"/>
</dbReference>
<dbReference type="GO" id="GO:0002052">
    <property type="term" value="P:positive regulation of neuroblast proliferation"/>
    <property type="evidence" value="ECO:0007669"/>
    <property type="project" value="TreeGrafter"/>
</dbReference>
<feature type="compositionally biased region" description="Polar residues" evidence="12">
    <location>
        <begin position="477"/>
        <end position="487"/>
    </location>
</feature>
<dbReference type="PROSITE" id="PS00022">
    <property type="entry name" value="EGF_1"/>
    <property type="match status" value="2"/>
</dbReference>
<dbReference type="InterPro" id="IPR000436">
    <property type="entry name" value="Sushi_SCR_CCP_dom"/>
</dbReference>
<feature type="compositionally biased region" description="Basic and acidic residues" evidence="12">
    <location>
        <begin position="13"/>
        <end position="22"/>
    </location>
</feature>
<dbReference type="SUPFAM" id="SSF57196">
    <property type="entry name" value="EGF/Laminin"/>
    <property type="match status" value="1"/>
</dbReference>
<dbReference type="CDD" id="cd00033">
    <property type="entry name" value="CCP"/>
    <property type="match status" value="1"/>
</dbReference>
<evidence type="ECO:0000256" key="5">
    <source>
        <dbReference type="ARBA" id="ARBA00022729"/>
    </source>
</evidence>
<evidence type="ECO:0000259" key="13">
    <source>
        <dbReference type="PROSITE" id="PS50026"/>
    </source>
</evidence>
<evidence type="ECO:0000256" key="9">
    <source>
        <dbReference type="ARBA" id="ARBA00023180"/>
    </source>
</evidence>
<dbReference type="GO" id="GO:0045202">
    <property type="term" value="C:synapse"/>
    <property type="evidence" value="ECO:0007669"/>
    <property type="project" value="TreeGrafter"/>
</dbReference>
<dbReference type="PANTHER" id="PTHR22804:SF40">
    <property type="entry name" value="HYALURONAN AND PROTEOGLYCAN LINK PROTEIN 3"/>
    <property type="match status" value="1"/>
</dbReference>
<feature type="region of interest" description="Disordered" evidence="12">
    <location>
        <begin position="1"/>
        <end position="147"/>
    </location>
</feature>
<proteinExistence type="predicted"/>
<dbReference type="STRING" id="8083.ENSXMAP00000028595"/>
<evidence type="ECO:0000259" key="15">
    <source>
        <dbReference type="PROSITE" id="PS50923"/>
    </source>
</evidence>
<keyword evidence="7" id="KW-0106">Calcium</keyword>
<feature type="compositionally biased region" description="Polar residues" evidence="12">
    <location>
        <begin position="76"/>
        <end position="103"/>
    </location>
</feature>
<dbReference type="PROSITE" id="PS50026">
    <property type="entry name" value="EGF_3"/>
    <property type="match status" value="2"/>
</dbReference>
<accession>A0A3B5QC46</accession>
<dbReference type="FunFam" id="2.10.25.10:FF:000006">
    <property type="entry name" value="Versican core protein-like isoform 1"/>
    <property type="match status" value="1"/>
</dbReference>
<dbReference type="Gene3D" id="2.10.25.10">
    <property type="entry name" value="Laminin"/>
    <property type="match status" value="2"/>
</dbReference>
<dbReference type="SMART" id="SM00181">
    <property type="entry name" value="EGF"/>
    <property type="match status" value="2"/>
</dbReference>
<organism evidence="16 17">
    <name type="scientific">Xiphophorus maculatus</name>
    <name type="common">Southern platyfish</name>
    <name type="synonym">Platypoecilus maculatus</name>
    <dbReference type="NCBI Taxonomy" id="8083"/>
    <lineage>
        <taxon>Eukaryota</taxon>
        <taxon>Metazoa</taxon>
        <taxon>Chordata</taxon>
        <taxon>Craniata</taxon>
        <taxon>Vertebrata</taxon>
        <taxon>Euteleostomi</taxon>
        <taxon>Actinopterygii</taxon>
        <taxon>Neopterygii</taxon>
        <taxon>Teleostei</taxon>
        <taxon>Neoteleostei</taxon>
        <taxon>Acanthomorphata</taxon>
        <taxon>Ovalentaria</taxon>
        <taxon>Atherinomorphae</taxon>
        <taxon>Cyprinodontiformes</taxon>
        <taxon>Poeciliidae</taxon>
        <taxon>Poeciliinae</taxon>
        <taxon>Xiphophorus</taxon>
    </lineage>
</organism>
<evidence type="ECO:0008006" key="18">
    <source>
        <dbReference type="Google" id="ProtNLM"/>
    </source>
</evidence>
<feature type="compositionally biased region" description="Polar residues" evidence="12">
    <location>
        <begin position="1"/>
        <end position="12"/>
    </location>
</feature>
<feature type="region of interest" description="Disordered" evidence="12">
    <location>
        <begin position="328"/>
        <end position="439"/>
    </location>
</feature>
<dbReference type="FunFam" id="2.10.70.10:FF:000003">
    <property type="entry name" value="Versican core protein"/>
    <property type="match status" value="1"/>
</dbReference>
<comment type="subcellular location">
    <subcellularLocation>
        <location evidence="1">Secreted</location>
    </subcellularLocation>
</comment>
<keyword evidence="3 10" id="KW-0245">EGF-like domain</keyword>